<dbReference type="GO" id="GO:0003887">
    <property type="term" value="F:DNA-directed DNA polymerase activity"/>
    <property type="evidence" value="ECO:0007669"/>
    <property type="project" value="UniProtKB-KW"/>
</dbReference>
<feature type="domain" description="DNA polymerase III alpha subunit finger" evidence="9">
    <location>
        <begin position="240"/>
        <end position="402"/>
    </location>
</feature>
<dbReference type="Pfam" id="PF17657">
    <property type="entry name" value="DNA_pol3_finger"/>
    <property type="match status" value="1"/>
</dbReference>
<comment type="catalytic activity">
    <reaction evidence="6">
        <text>DNA(n) + a 2'-deoxyribonucleoside 5'-triphosphate = DNA(n+1) + diphosphate</text>
        <dbReference type="Rhea" id="RHEA:22508"/>
        <dbReference type="Rhea" id="RHEA-COMP:17339"/>
        <dbReference type="Rhea" id="RHEA-COMP:17340"/>
        <dbReference type="ChEBI" id="CHEBI:33019"/>
        <dbReference type="ChEBI" id="CHEBI:61560"/>
        <dbReference type="ChEBI" id="CHEBI:173112"/>
        <dbReference type="EC" id="2.7.7.7"/>
    </reaction>
</comment>
<dbReference type="NCBIfam" id="TIGR00594">
    <property type="entry name" value="polc"/>
    <property type="match status" value="1"/>
</dbReference>
<feature type="domain" description="DNA polymerase helix-hairpin-helix motif" evidence="8">
    <location>
        <begin position="477"/>
        <end position="566"/>
    </location>
</feature>
<feature type="non-terminal residue" evidence="10">
    <location>
        <position position="1"/>
    </location>
</feature>
<evidence type="ECO:0000313" key="10">
    <source>
        <dbReference type="EMBL" id="MBO8414654.1"/>
    </source>
</evidence>
<evidence type="ECO:0000256" key="1">
    <source>
        <dbReference type="ARBA" id="ARBA00012417"/>
    </source>
</evidence>
<organism evidence="10 11">
    <name type="scientific">Candidatus Scatoplasma merdavium</name>
    <dbReference type="NCBI Taxonomy" id="2840932"/>
    <lineage>
        <taxon>Bacteria</taxon>
        <taxon>Bacillati</taxon>
        <taxon>Bacillota</taxon>
        <taxon>Bacilli</taxon>
        <taxon>Bacillales</taxon>
        <taxon>Candidatus Scatoplasma</taxon>
    </lineage>
</organism>
<dbReference type="InterPro" id="IPR004805">
    <property type="entry name" value="DnaE2/DnaE/PolC"/>
</dbReference>
<dbReference type="InterPro" id="IPR011708">
    <property type="entry name" value="DNA_pol3_alpha_NTPase_dom"/>
</dbReference>
<feature type="domain" description="Bacterial DNA polymerase III alpha subunit NTPase" evidence="7">
    <location>
        <begin position="2"/>
        <end position="237"/>
    </location>
</feature>
<sequence>VERLNYELSVISQMKFSNYFLLVADYVNHFRNSNVKVGPGRGSGAGSLVSYALNIVEVDPIKYNLYFERFLNPLRKSMPDIDVDFDAERREDVISYLKQRYSPSKVSLIVTFSTLQMKAALSRISQVFEDIPSSKVQEISNLIKREAVAKGRSFKDELVQNRELVKKLKDPYYKSIVDLAILIEDFPIGLSTHASGVIISNVDLSEVVPLSYGITNIALYDYHTLEEMGFLKFDILALSNLSFIKQIETEAKKKGIELKDPKENLNDRNTYKLINDKLLIDLFQLGTYISQRAIEEIKVENFNDLIALISLIRPGANEYIRAYGMNKKPGANFSTGISILDEILKPTYGVIIYQEQILDIGKKIALFDGGKADILRRAISKKDEKLLISLKKEFFDGCQKNGLAYKDAEKIYKMVERFGQFGFNKSHACAYALILYTLAYYKANYPRVFYKVSLNKSSPGSKKFMDICFELKRFSLDISSPSVNRSEVDTDFIDNDFYLGLKCISGMQSEANLKVIEDIVRLRKEKPYTSLNDFLLRVDLSSFNEKDMRSFISSGALDEFNYPRGELIASIDKIILAYKFNVNGSSDFLPELEKKEFNYSIEVFFNEIDSLGVCFSIKIASFLTKPRKYHSLFIVAETPRYFSNYSNRVKLELVSRYGRESLMLNVPREYNLKKGDIVSVSKVETAPNYINVYINKEVNYV</sequence>
<evidence type="ECO:0000256" key="3">
    <source>
        <dbReference type="ARBA" id="ARBA00022695"/>
    </source>
</evidence>
<dbReference type="GO" id="GO:0006260">
    <property type="term" value="P:DNA replication"/>
    <property type="evidence" value="ECO:0007669"/>
    <property type="project" value="UniProtKB-KW"/>
</dbReference>
<evidence type="ECO:0000259" key="9">
    <source>
        <dbReference type="Pfam" id="PF17657"/>
    </source>
</evidence>
<dbReference type="AlphaFoldDB" id="A0A9D9GSB5"/>
<dbReference type="EMBL" id="JADING010000123">
    <property type="protein sequence ID" value="MBO8414654.1"/>
    <property type="molecule type" value="Genomic_DNA"/>
</dbReference>
<dbReference type="Pfam" id="PF07733">
    <property type="entry name" value="DNA_pol3_alpha"/>
    <property type="match status" value="1"/>
</dbReference>
<keyword evidence="2" id="KW-0808">Transferase</keyword>
<evidence type="ECO:0000259" key="7">
    <source>
        <dbReference type="Pfam" id="PF07733"/>
    </source>
</evidence>
<dbReference type="Pfam" id="PF14579">
    <property type="entry name" value="HHH_6"/>
    <property type="match status" value="1"/>
</dbReference>
<gene>
    <name evidence="10" type="ORF">IAC78_04220</name>
</gene>
<evidence type="ECO:0000313" key="11">
    <source>
        <dbReference type="Proteomes" id="UP000823629"/>
    </source>
</evidence>
<dbReference type="Gene3D" id="1.10.150.870">
    <property type="match status" value="1"/>
</dbReference>
<dbReference type="Proteomes" id="UP000823629">
    <property type="component" value="Unassembled WGS sequence"/>
</dbReference>
<keyword evidence="3" id="KW-0548">Nucleotidyltransferase</keyword>
<dbReference type="EC" id="2.7.7.7" evidence="1"/>
<dbReference type="InterPro" id="IPR029460">
    <property type="entry name" value="DNAPol_HHH"/>
</dbReference>
<keyword evidence="5" id="KW-0239">DNA-directed DNA polymerase</keyword>
<dbReference type="PANTHER" id="PTHR32294">
    <property type="entry name" value="DNA POLYMERASE III SUBUNIT ALPHA"/>
    <property type="match status" value="1"/>
</dbReference>
<dbReference type="GO" id="GO:0008408">
    <property type="term" value="F:3'-5' exonuclease activity"/>
    <property type="evidence" value="ECO:0007669"/>
    <property type="project" value="InterPro"/>
</dbReference>
<evidence type="ECO:0000256" key="6">
    <source>
        <dbReference type="ARBA" id="ARBA00049244"/>
    </source>
</evidence>
<keyword evidence="4" id="KW-0235">DNA replication</keyword>
<comment type="caution">
    <text evidence="10">The sequence shown here is derived from an EMBL/GenBank/DDBJ whole genome shotgun (WGS) entry which is preliminary data.</text>
</comment>
<evidence type="ECO:0000256" key="4">
    <source>
        <dbReference type="ARBA" id="ARBA00022705"/>
    </source>
</evidence>
<proteinExistence type="predicted"/>
<dbReference type="PANTHER" id="PTHR32294:SF0">
    <property type="entry name" value="DNA POLYMERASE III SUBUNIT ALPHA"/>
    <property type="match status" value="1"/>
</dbReference>
<evidence type="ECO:0000259" key="8">
    <source>
        <dbReference type="Pfam" id="PF14579"/>
    </source>
</evidence>
<reference evidence="10" key="2">
    <citation type="journal article" date="2021" name="PeerJ">
        <title>Extensive microbial diversity within the chicken gut microbiome revealed by metagenomics and culture.</title>
        <authorList>
            <person name="Gilroy R."/>
            <person name="Ravi A."/>
            <person name="Getino M."/>
            <person name="Pursley I."/>
            <person name="Horton D.L."/>
            <person name="Alikhan N.F."/>
            <person name="Baker D."/>
            <person name="Gharbi K."/>
            <person name="Hall N."/>
            <person name="Watson M."/>
            <person name="Adriaenssens E.M."/>
            <person name="Foster-Nyarko E."/>
            <person name="Jarju S."/>
            <person name="Secka A."/>
            <person name="Antonio M."/>
            <person name="Oren A."/>
            <person name="Chaudhuri R.R."/>
            <person name="La Ragione R."/>
            <person name="Hildebrand F."/>
            <person name="Pallen M.J."/>
        </authorList>
    </citation>
    <scope>NUCLEOTIDE SEQUENCE</scope>
    <source>
        <strain evidence="10">1748</strain>
    </source>
</reference>
<evidence type="ECO:0000256" key="5">
    <source>
        <dbReference type="ARBA" id="ARBA00022932"/>
    </source>
</evidence>
<accession>A0A9D9GSB5</accession>
<dbReference type="InterPro" id="IPR040982">
    <property type="entry name" value="DNA_pol3_finger"/>
</dbReference>
<reference evidence="10" key="1">
    <citation type="submission" date="2020-10" db="EMBL/GenBank/DDBJ databases">
        <authorList>
            <person name="Gilroy R."/>
        </authorList>
    </citation>
    <scope>NUCLEOTIDE SEQUENCE</scope>
    <source>
        <strain evidence="10">1748</strain>
    </source>
</reference>
<name>A0A9D9GSB5_9BACL</name>
<evidence type="ECO:0000256" key="2">
    <source>
        <dbReference type="ARBA" id="ARBA00022679"/>
    </source>
</evidence>
<protein>
    <recommendedName>
        <fullName evidence="1">DNA-directed DNA polymerase</fullName>
        <ecNumber evidence="1">2.7.7.7</ecNumber>
    </recommendedName>
</protein>